<keyword evidence="2" id="KW-1185">Reference proteome</keyword>
<dbReference type="VEuPathDB" id="FungiDB:D8B26_000522"/>
<dbReference type="EMBL" id="GL636503">
    <property type="protein sequence ID" value="EFW14816.1"/>
    <property type="molecule type" value="Genomic_DNA"/>
</dbReference>
<dbReference type="AlphaFoldDB" id="E9DFF9"/>
<reference evidence="2" key="1">
    <citation type="journal article" date="2010" name="Genome Res.">
        <title>Population genomic sequencing of Coccidioides fungi reveals recent hybridization and transposon control.</title>
        <authorList>
            <person name="Neafsey D.E."/>
            <person name="Barker B.M."/>
            <person name="Sharpton T.J."/>
            <person name="Stajich J.E."/>
            <person name="Park D.J."/>
            <person name="Whiston E."/>
            <person name="Hung C.-Y."/>
            <person name="McMahan C."/>
            <person name="White J."/>
            <person name="Sykes S."/>
            <person name="Heiman D."/>
            <person name="Young S."/>
            <person name="Zeng Q."/>
            <person name="Abouelleil A."/>
            <person name="Aftuck L."/>
            <person name="Bessette D."/>
            <person name="Brown A."/>
            <person name="FitzGerald M."/>
            <person name="Lui A."/>
            <person name="Macdonald J.P."/>
            <person name="Priest M."/>
            <person name="Orbach M.J."/>
            <person name="Galgiani J.N."/>
            <person name="Kirkland T.N."/>
            <person name="Cole G.T."/>
            <person name="Birren B.W."/>
            <person name="Henn M.R."/>
            <person name="Taylor J.W."/>
            <person name="Rounsley S.D."/>
        </authorList>
    </citation>
    <scope>NUCLEOTIDE SEQUENCE [LARGE SCALE GENOMIC DNA]</scope>
    <source>
        <strain evidence="2">RMSCC 757 / Silveira</strain>
    </source>
</reference>
<accession>E9DFF9</accession>
<name>E9DFF9_COCPS</name>
<protein>
    <submittedName>
        <fullName evidence="1">Predicted protein</fullName>
    </submittedName>
</protein>
<evidence type="ECO:0000313" key="1">
    <source>
        <dbReference type="EMBL" id="EFW14816.1"/>
    </source>
</evidence>
<sequence>MSPIAPRLEHCSISRYLYFNLLSLTLSPGLVTIPASRTRKRSSSTLKCARTKIVMPLTVLSNHDVRSLLLSLTGDEIRKLQANLAEALRTYSTGNQDPGLLLRESATSGGLSPRQLVEIEKLLMVKGATEKTGDPPDKGLVEWLQKGNVIYKCVGLILMDLVVGVDILYLARERNI</sequence>
<dbReference type="VEuPathDB" id="FungiDB:CPSG_08474"/>
<dbReference type="HOGENOM" id="CLU_1525009_0_0_1"/>
<organism evidence="2">
    <name type="scientific">Coccidioides posadasii (strain RMSCC 757 / Silveira)</name>
    <name type="common">Valley fever fungus</name>
    <dbReference type="NCBI Taxonomy" id="443226"/>
    <lineage>
        <taxon>Eukaryota</taxon>
        <taxon>Fungi</taxon>
        <taxon>Dikarya</taxon>
        <taxon>Ascomycota</taxon>
        <taxon>Pezizomycotina</taxon>
        <taxon>Eurotiomycetes</taxon>
        <taxon>Eurotiomycetidae</taxon>
        <taxon>Onygenales</taxon>
        <taxon>Onygenaceae</taxon>
        <taxon>Coccidioides</taxon>
    </lineage>
</organism>
<dbReference type="STRING" id="443226.E9DFF9"/>
<gene>
    <name evidence="1" type="ORF">CPSG_08474</name>
</gene>
<reference evidence="2" key="2">
    <citation type="submission" date="2010-03" db="EMBL/GenBank/DDBJ databases">
        <title>The genome sequence of Coccidioides posadasii strain Silveira.</title>
        <authorList>
            <consortium name="The Broad Institute Genome Sequencing Center for Infectious Disease"/>
            <person name="Neafsey D."/>
            <person name="Orbach M."/>
            <person name="Henn M.R."/>
            <person name="Cole G.T."/>
            <person name="Galgiani J."/>
            <person name="Gardner M.J."/>
            <person name="Kirkland T.N."/>
            <person name="Taylor J.W."/>
            <person name="Young S.K."/>
            <person name="Zeng Q."/>
            <person name="Koehrsen M."/>
            <person name="Alvarado L."/>
            <person name="Berlin A."/>
            <person name="Borenstein D."/>
            <person name="Chapman S.B."/>
            <person name="Chen Z."/>
            <person name="Engels R."/>
            <person name="Freedman E."/>
            <person name="Gellesch M."/>
            <person name="Goldberg J."/>
            <person name="Griggs A."/>
            <person name="Gujja S."/>
            <person name="Heilman E."/>
            <person name="Heiman D."/>
            <person name="Howarth C."/>
            <person name="Jen D."/>
            <person name="Larson L."/>
            <person name="Mehta T."/>
            <person name="Neiman D."/>
            <person name="Park D."/>
            <person name="Pearson M."/>
            <person name="Richards J."/>
            <person name="Roberts A."/>
            <person name="Saif S."/>
            <person name="Shea T."/>
            <person name="Shenoy N."/>
            <person name="Sisk P."/>
            <person name="Stolte C."/>
            <person name="Sykes S."/>
            <person name="Walk T."/>
            <person name="White J."/>
            <person name="Yandava C."/>
            <person name="Haas B."/>
            <person name="Nusbaum C."/>
            <person name="Birren B."/>
        </authorList>
    </citation>
    <scope>NUCLEOTIDE SEQUENCE [LARGE SCALE GENOMIC DNA]</scope>
    <source>
        <strain evidence="2">RMSCC 757 / Silveira</strain>
    </source>
</reference>
<proteinExistence type="predicted"/>
<dbReference type="Proteomes" id="UP000002497">
    <property type="component" value="Unassembled WGS sequence"/>
</dbReference>
<evidence type="ECO:0000313" key="2">
    <source>
        <dbReference type="Proteomes" id="UP000002497"/>
    </source>
</evidence>